<reference evidence="8 9" key="1">
    <citation type="submission" date="2018-10" db="EMBL/GenBank/DDBJ databases">
        <title>Proposal of Lysobacter pythonis sp. nov. isolated from royal pythons (Python regius).</title>
        <authorList>
            <person name="Hans-Juergen B."/>
            <person name="Huptas C."/>
            <person name="Sandra B."/>
            <person name="Igor L."/>
            <person name="Joachim S."/>
            <person name="Siegfried S."/>
            <person name="Mareike W."/>
            <person name="Peter K."/>
        </authorList>
    </citation>
    <scope>NUCLEOTIDE SEQUENCE [LARGE SCALE GENOMIC DNA]</scope>
    <source>
        <strain evidence="8 9">4284/11</strain>
    </source>
</reference>
<dbReference type="GO" id="GO:0005886">
    <property type="term" value="C:plasma membrane"/>
    <property type="evidence" value="ECO:0007669"/>
    <property type="project" value="TreeGrafter"/>
</dbReference>
<evidence type="ECO:0000256" key="5">
    <source>
        <dbReference type="SAM" id="Phobius"/>
    </source>
</evidence>
<keyword evidence="1" id="KW-0677">Repeat</keyword>
<dbReference type="AlphaFoldDB" id="A0A3M2I4L8"/>
<feature type="repeat" description="TPR" evidence="4">
    <location>
        <begin position="85"/>
        <end position="118"/>
    </location>
</feature>
<dbReference type="Pfam" id="PF23914">
    <property type="entry name" value="TPR_CcmH_CycH"/>
    <property type="match status" value="1"/>
</dbReference>
<dbReference type="EMBL" id="RFLY01000002">
    <property type="protein sequence ID" value="RMH94489.1"/>
    <property type="molecule type" value="Genomic_DNA"/>
</dbReference>
<sequence length="334" mass="35680">MMSAFLAAAGLLLLLTLFAVLRPLARRQRPLAGATALAVILASGALYWHFGTPAALDPAMLKPPTTLAENRAQLETLAKMQPDNAEVWRRLGYVYATEKRMRLAADAFTRAARLMPEDADILTEAAKARSMARDDRAFDAEAMVMLETALKNAPDHASARLFLGIAQHQAGQAAKAAETWMPLLSRINAKTGEILLAQINQARTEAGLAPMTMPTQAAETAGLRVEVAFDSTFIRDAKLQPSARIFVIARAAGGPPMPVAVQKLEADALPASIVLTDADSPMPTLKLSALKEVEVLARLSMSGQANRQDGDIESAAAKVKLPSRQPVKLTLGGN</sequence>
<protein>
    <submittedName>
        <fullName evidence="8">Cytochrome C biogenesis protein</fullName>
    </submittedName>
</protein>
<evidence type="ECO:0000256" key="3">
    <source>
        <dbReference type="ARBA" id="ARBA00022803"/>
    </source>
</evidence>
<evidence type="ECO:0000256" key="2">
    <source>
        <dbReference type="ARBA" id="ARBA00022748"/>
    </source>
</evidence>
<evidence type="ECO:0000256" key="1">
    <source>
        <dbReference type="ARBA" id="ARBA00022737"/>
    </source>
</evidence>
<evidence type="ECO:0000259" key="7">
    <source>
        <dbReference type="Pfam" id="PF23914"/>
    </source>
</evidence>
<dbReference type="SUPFAM" id="SSF48452">
    <property type="entry name" value="TPR-like"/>
    <property type="match status" value="1"/>
</dbReference>
<evidence type="ECO:0000259" key="6">
    <source>
        <dbReference type="Pfam" id="PF23892"/>
    </source>
</evidence>
<dbReference type="Pfam" id="PF23892">
    <property type="entry name" value="Ig_CycH"/>
    <property type="match status" value="1"/>
</dbReference>
<evidence type="ECO:0000256" key="4">
    <source>
        <dbReference type="PROSITE-ProRule" id="PRU00339"/>
    </source>
</evidence>
<dbReference type="Gene3D" id="1.25.40.10">
    <property type="entry name" value="Tetratricopeptide repeat domain"/>
    <property type="match status" value="1"/>
</dbReference>
<dbReference type="InterPro" id="IPR051263">
    <property type="entry name" value="C-type_cytochrome_biogenesis"/>
</dbReference>
<keyword evidence="5" id="KW-0812">Transmembrane</keyword>
<dbReference type="OrthoDB" id="9776053at2"/>
<dbReference type="InterPro" id="IPR019734">
    <property type="entry name" value="TPR_rpt"/>
</dbReference>
<proteinExistence type="predicted"/>
<gene>
    <name evidence="8" type="ORF">EBB59_02075</name>
</gene>
<keyword evidence="9" id="KW-1185">Reference proteome</keyword>
<name>A0A3M2I4L8_9GAMM</name>
<evidence type="ECO:0000313" key="8">
    <source>
        <dbReference type="EMBL" id="RMH94489.1"/>
    </source>
</evidence>
<dbReference type="Proteomes" id="UP000275012">
    <property type="component" value="Unassembled WGS sequence"/>
</dbReference>
<dbReference type="InterPro" id="IPR056413">
    <property type="entry name" value="TPR_CcmH_CycH"/>
</dbReference>
<organism evidence="8 9">
    <name type="scientific">Solilutibacter pythonis</name>
    <dbReference type="NCBI Taxonomy" id="2483112"/>
    <lineage>
        <taxon>Bacteria</taxon>
        <taxon>Pseudomonadati</taxon>
        <taxon>Pseudomonadota</taxon>
        <taxon>Gammaproteobacteria</taxon>
        <taxon>Lysobacterales</taxon>
        <taxon>Lysobacteraceae</taxon>
        <taxon>Solilutibacter</taxon>
    </lineage>
</organism>
<feature type="domain" description="Cytochrome c-type biogenesis protein H TPR" evidence="7">
    <location>
        <begin position="80"/>
        <end position="190"/>
    </location>
</feature>
<dbReference type="InterPro" id="IPR011990">
    <property type="entry name" value="TPR-like_helical_dom_sf"/>
</dbReference>
<dbReference type="InterPro" id="IPR056412">
    <property type="entry name" value="Ig_CycH"/>
</dbReference>
<dbReference type="GO" id="GO:0017004">
    <property type="term" value="P:cytochrome complex assembly"/>
    <property type="evidence" value="ECO:0007669"/>
    <property type="project" value="UniProtKB-KW"/>
</dbReference>
<keyword evidence="2" id="KW-0201">Cytochrome c-type biogenesis</keyword>
<keyword evidence="3 4" id="KW-0802">TPR repeat</keyword>
<feature type="domain" description="Cytochrome c-type biogenesis protein H Ig-like" evidence="6">
    <location>
        <begin position="224"/>
        <end position="330"/>
    </location>
</feature>
<keyword evidence="5" id="KW-0472">Membrane</keyword>
<keyword evidence="5" id="KW-1133">Transmembrane helix</keyword>
<evidence type="ECO:0000313" key="9">
    <source>
        <dbReference type="Proteomes" id="UP000275012"/>
    </source>
</evidence>
<accession>A0A3M2I4L8</accession>
<feature type="transmembrane region" description="Helical" evidence="5">
    <location>
        <begin position="29"/>
        <end position="50"/>
    </location>
</feature>
<dbReference type="PANTHER" id="PTHR47870">
    <property type="entry name" value="CYTOCHROME C-TYPE BIOGENESIS PROTEIN CCMH"/>
    <property type="match status" value="1"/>
</dbReference>
<dbReference type="PANTHER" id="PTHR47870:SF1">
    <property type="entry name" value="CYTOCHROME C-TYPE BIOGENESIS PROTEIN CCMH"/>
    <property type="match status" value="1"/>
</dbReference>
<comment type="caution">
    <text evidence="8">The sequence shown here is derived from an EMBL/GenBank/DDBJ whole genome shotgun (WGS) entry which is preliminary data.</text>
</comment>
<dbReference type="PROSITE" id="PS50005">
    <property type="entry name" value="TPR"/>
    <property type="match status" value="1"/>
</dbReference>